<feature type="region of interest" description="Disordered" evidence="5">
    <location>
        <begin position="141"/>
        <end position="160"/>
    </location>
</feature>
<feature type="compositionally biased region" description="Basic and acidic residues" evidence="5">
    <location>
        <begin position="144"/>
        <end position="153"/>
    </location>
</feature>
<dbReference type="EMBL" id="CAXAMN010014224">
    <property type="protein sequence ID" value="CAK9042737.1"/>
    <property type="molecule type" value="Genomic_DNA"/>
</dbReference>
<keyword evidence="3" id="KW-0808">Transferase</keyword>
<evidence type="ECO:0000313" key="7">
    <source>
        <dbReference type="EMBL" id="CAK9042737.1"/>
    </source>
</evidence>
<feature type="domain" description="PARP catalytic" evidence="6">
    <location>
        <begin position="240"/>
        <end position="496"/>
    </location>
</feature>
<dbReference type="PANTHER" id="PTHR45740">
    <property type="entry name" value="POLY [ADP-RIBOSE] POLYMERASE"/>
    <property type="match status" value="1"/>
</dbReference>
<dbReference type="PANTHER" id="PTHR45740:SF2">
    <property type="entry name" value="POLY [ADP-RIBOSE] POLYMERASE"/>
    <property type="match status" value="1"/>
</dbReference>
<accession>A0ABP0LVW7</accession>
<sequence length="496" mass="55625">MKANATAPVKGLFKAHKSSFSLDCRVASSESRKEASEKQAELQTKLSTLREALKQLQAKSATAATVASGTCQTPNLRFSSVRRNPLNGRAEKKKGRMKAAHEFAERVREHHRLSAALAQEKEKRLVLERQLEDLKKRLAASSEENARLRDAGRGTRGRSGPTWQFDVEGCWYAWPSEANHQIHKAYLAFLREPAHNRFATIDCDNIPRTMVDFQRMQHTNCETNRVRGLRLSLGVPEAWTSTPAALLQPLEAPPCREVRNPDLLAKVRDILQSTGHAWDNSQVCSCMQTARIKSIQRIENWSLWQRYKAKRATMRREHASYEVSVTPAALDLDALGDDLVMTGNQSAFDFDEALSQDVDEKILLHGTSGQNANDIAMNGFRHQTCHGAMYGDGVYFASSACKSHETTCQHHKSACRCTCERTLIIARVALGDAYYARETRYGQSKVPIKTESGVAYDSIVVNPGRIAGHNSTQMHQEFVIVDDEQAYPCYVVQYEL</sequence>
<dbReference type="Proteomes" id="UP001642484">
    <property type="component" value="Unassembled WGS sequence"/>
</dbReference>
<evidence type="ECO:0000256" key="5">
    <source>
        <dbReference type="SAM" id="MobiDB-lite"/>
    </source>
</evidence>
<keyword evidence="2" id="KW-0539">Nucleus</keyword>
<comment type="caution">
    <text evidence="7">The sequence shown here is derived from an EMBL/GenBank/DDBJ whole genome shotgun (WGS) entry which is preliminary data.</text>
</comment>
<feature type="coiled-coil region" evidence="4">
    <location>
        <begin position="32"/>
        <end position="59"/>
    </location>
</feature>
<reference evidence="7 8" key="1">
    <citation type="submission" date="2024-02" db="EMBL/GenBank/DDBJ databases">
        <authorList>
            <person name="Chen Y."/>
            <person name="Shah S."/>
            <person name="Dougan E. K."/>
            <person name="Thang M."/>
            <person name="Chan C."/>
        </authorList>
    </citation>
    <scope>NUCLEOTIDE SEQUENCE [LARGE SCALE GENOMIC DNA]</scope>
</reference>
<evidence type="ECO:0000313" key="8">
    <source>
        <dbReference type="Proteomes" id="UP001642484"/>
    </source>
</evidence>
<gene>
    <name evidence="7" type="ORF">CCMP2556_LOCUS22698</name>
</gene>
<dbReference type="EC" id="2.4.2.-" evidence="3"/>
<evidence type="ECO:0000256" key="3">
    <source>
        <dbReference type="RuleBase" id="RU362114"/>
    </source>
</evidence>
<dbReference type="InterPro" id="IPR051712">
    <property type="entry name" value="ARTD-AVP"/>
</dbReference>
<keyword evidence="4" id="KW-0175">Coiled coil</keyword>
<keyword evidence="8" id="KW-1185">Reference proteome</keyword>
<dbReference type="Gene3D" id="3.90.228.10">
    <property type="match status" value="1"/>
</dbReference>
<dbReference type="InterPro" id="IPR012317">
    <property type="entry name" value="Poly(ADP-ribose)pol_cat_dom"/>
</dbReference>
<proteinExistence type="predicted"/>
<dbReference type="Pfam" id="PF00644">
    <property type="entry name" value="PARP"/>
    <property type="match status" value="1"/>
</dbReference>
<dbReference type="SUPFAM" id="SSF56399">
    <property type="entry name" value="ADP-ribosylation"/>
    <property type="match status" value="1"/>
</dbReference>
<dbReference type="InterPro" id="IPR037197">
    <property type="entry name" value="WWE_dom_sf"/>
</dbReference>
<evidence type="ECO:0000256" key="1">
    <source>
        <dbReference type="ARBA" id="ARBA00004123"/>
    </source>
</evidence>
<dbReference type="PROSITE" id="PS51059">
    <property type="entry name" value="PARP_CATALYTIC"/>
    <property type="match status" value="1"/>
</dbReference>
<dbReference type="SUPFAM" id="SSF117839">
    <property type="entry name" value="WWE domain"/>
    <property type="match status" value="1"/>
</dbReference>
<name>A0ABP0LVW7_9DINO</name>
<evidence type="ECO:0000256" key="4">
    <source>
        <dbReference type="SAM" id="Coils"/>
    </source>
</evidence>
<evidence type="ECO:0000259" key="6">
    <source>
        <dbReference type="PROSITE" id="PS51059"/>
    </source>
</evidence>
<keyword evidence="3" id="KW-0520">NAD</keyword>
<organism evidence="7 8">
    <name type="scientific">Durusdinium trenchii</name>
    <dbReference type="NCBI Taxonomy" id="1381693"/>
    <lineage>
        <taxon>Eukaryota</taxon>
        <taxon>Sar</taxon>
        <taxon>Alveolata</taxon>
        <taxon>Dinophyceae</taxon>
        <taxon>Suessiales</taxon>
        <taxon>Symbiodiniaceae</taxon>
        <taxon>Durusdinium</taxon>
    </lineage>
</organism>
<protein>
    <recommendedName>
        <fullName evidence="3">Poly [ADP-ribose] polymerase</fullName>
        <shortName evidence="3">PARP</shortName>
        <ecNumber evidence="3">2.4.2.-</ecNumber>
    </recommendedName>
</protein>
<evidence type="ECO:0000256" key="2">
    <source>
        <dbReference type="ARBA" id="ARBA00023242"/>
    </source>
</evidence>
<comment type="subcellular location">
    <subcellularLocation>
        <location evidence="1">Nucleus</location>
    </subcellularLocation>
</comment>
<keyword evidence="3" id="KW-0328">Glycosyltransferase</keyword>